<protein>
    <submittedName>
        <fullName evidence="2">Uncharacterized protein</fullName>
    </submittedName>
</protein>
<feature type="transmembrane region" description="Helical" evidence="1">
    <location>
        <begin position="12"/>
        <end position="34"/>
    </location>
</feature>
<name>A0A2P2ISV7_RHIMU</name>
<keyword evidence="1" id="KW-0812">Transmembrane</keyword>
<organism evidence="2">
    <name type="scientific">Rhizophora mucronata</name>
    <name type="common">Asiatic mangrove</name>
    <dbReference type="NCBI Taxonomy" id="61149"/>
    <lineage>
        <taxon>Eukaryota</taxon>
        <taxon>Viridiplantae</taxon>
        <taxon>Streptophyta</taxon>
        <taxon>Embryophyta</taxon>
        <taxon>Tracheophyta</taxon>
        <taxon>Spermatophyta</taxon>
        <taxon>Magnoliopsida</taxon>
        <taxon>eudicotyledons</taxon>
        <taxon>Gunneridae</taxon>
        <taxon>Pentapetalae</taxon>
        <taxon>rosids</taxon>
        <taxon>fabids</taxon>
        <taxon>Malpighiales</taxon>
        <taxon>Rhizophoraceae</taxon>
        <taxon>Rhizophora</taxon>
    </lineage>
</organism>
<keyword evidence="1" id="KW-0472">Membrane</keyword>
<evidence type="ECO:0000313" key="2">
    <source>
        <dbReference type="EMBL" id="MBW84315.1"/>
    </source>
</evidence>
<proteinExistence type="predicted"/>
<evidence type="ECO:0000256" key="1">
    <source>
        <dbReference type="SAM" id="Phobius"/>
    </source>
</evidence>
<reference evidence="2" key="1">
    <citation type="submission" date="2018-02" db="EMBL/GenBank/DDBJ databases">
        <title>Rhizophora mucronata_Transcriptome.</title>
        <authorList>
            <person name="Meera S.P."/>
            <person name="Sreeshan A."/>
            <person name="Augustine A."/>
        </authorList>
    </citation>
    <scope>NUCLEOTIDE SEQUENCE</scope>
    <source>
        <tissue evidence="2">Leaf</tissue>
    </source>
</reference>
<sequence length="52" mass="6182">MLIGSSYLPCETLASNVALIMLFKELTIWGKLVWLKKKKKKEMVVRLWWWGN</sequence>
<dbReference type="AlphaFoldDB" id="A0A2P2ISV7"/>
<keyword evidence="1" id="KW-1133">Transmembrane helix</keyword>
<dbReference type="EMBL" id="GGEC01003832">
    <property type="protein sequence ID" value="MBW84315.1"/>
    <property type="molecule type" value="Transcribed_RNA"/>
</dbReference>
<accession>A0A2P2ISV7</accession>